<keyword evidence="3 6" id="KW-0472">Membrane</keyword>
<evidence type="ECO:0000313" key="9">
    <source>
        <dbReference type="EMBL" id="CAD8357803.1"/>
    </source>
</evidence>
<dbReference type="PANTHER" id="PTHR12106">
    <property type="entry name" value="SORTILIN RELATED"/>
    <property type="match status" value="1"/>
</dbReference>
<evidence type="ECO:0000256" key="7">
    <source>
        <dbReference type="SAM" id="SignalP"/>
    </source>
</evidence>
<sequence length="894" mass="99398">MAGHRSMDWARRAAILCLVVARTGLGKKVEVKEVTFDSPVNDIQWLGKDQSTVLVQTAKGRLYRSTNKGADWNDISDKLKSDVSDSDSPAPIVVDQIVKSQADLDTVLVAGTQQSHFISTDRGQTWRRLRQTSTIHTFLFHKTRAKWALLSTWTSACEASKRVGKRKSDSGKDSDDGEPCNHMLYLTKDLGRTFILVCSYVVQFSWGDIAHEQQDRIYFTHFKKREGDQPKLTMWSKDVDFSYTADAGRTIVPLVHMGNKFLVSHSFLFVAKLKDSASQTVNLMVSNDGGVVFRSAQLPQEIDEKSYTILDTSEGAVMLHVNHGTKDRMFGTGNLYISDKEGVRYTLSLQNNVRGSSGDCEFDKVLSLEGVYMANFRDTEGSTNAKDATTGKKAEAAKEAEELEEANEKGTEVDKRRSPKSKSKSESVVRTVISFDKGGVWSYLKPPKVDSTGKQVECPQDRCWLHLHGVTNFHNYAPFYSTENAVGIIMGTGNVGPYLRFEQDQTNTYLSRDGGLTWAEVHKGAFIYEYGDHGGLVLMADDIKKTKQVVFSWNEGQSWYDFELSNYPLEVDNIVTEPNATSTKFLLYGTRGDAGVMYHLDFEALGQPPCKGVWAADSVSSDYETWTPSDGRGADKCILGRQITYTRRKQTSECFNGEQFERPVVKKNCECKEDNFECEMGFTRKVDSLECKFVDDGSITVPTTCTSSDFFYVMAHRKVTGDNCEGGWQPKKTAVPCPRNSKMSRGAMSVLGTIGMIGTVMGAVTFLANSERFKGFFANYGFDTFNAVKYSTIGDRVPETALESVGANFDHGDFDRDDGNYGGGSSQLMSYTDSSRDRDRGRERSYDQDRERDRERRRGLDTAAAPVPRLQRPPGAGSAAPSAAAGGGDDFDLL</sequence>
<evidence type="ECO:0000256" key="1">
    <source>
        <dbReference type="ARBA" id="ARBA00004370"/>
    </source>
</evidence>
<dbReference type="GO" id="GO:0006892">
    <property type="term" value="P:post-Golgi vesicle-mediated transport"/>
    <property type="evidence" value="ECO:0007669"/>
    <property type="project" value="TreeGrafter"/>
</dbReference>
<feature type="compositionally biased region" description="Basic and acidic residues" evidence="5">
    <location>
        <begin position="389"/>
        <end position="416"/>
    </location>
</feature>
<feature type="region of interest" description="Disordered" evidence="5">
    <location>
        <begin position="813"/>
        <end position="894"/>
    </location>
</feature>
<proteinExistence type="predicted"/>
<keyword evidence="6" id="KW-1133">Transmembrane helix</keyword>
<dbReference type="InterPro" id="IPR015943">
    <property type="entry name" value="WD40/YVTN_repeat-like_dom_sf"/>
</dbReference>
<evidence type="ECO:0000256" key="2">
    <source>
        <dbReference type="ARBA" id="ARBA00022737"/>
    </source>
</evidence>
<dbReference type="AlphaFoldDB" id="A0A7S0AB98"/>
<dbReference type="GO" id="GO:0016020">
    <property type="term" value="C:membrane"/>
    <property type="evidence" value="ECO:0007669"/>
    <property type="project" value="UniProtKB-SubCell"/>
</dbReference>
<dbReference type="InterPro" id="IPR006581">
    <property type="entry name" value="VPS10"/>
</dbReference>
<feature type="signal peptide" evidence="7">
    <location>
        <begin position="1"/>
        <end position="26"/>
    </location>
</feature>
<dbReference type="GO" id="GO:0005794">
    <property type="term" value="C:Golgi apparatus"/>
    <property type="evidence" value="ECO:0007669"/>
    <property type="project" value="TreeGrafter"/>
</dbReference>
<dbReference type="Gene3D" id="3.30.60.270">
    <property type="match status" value="1"/>
</dbReference>
<feature type="region of interest" description="Disordered" evidence="5">
    <location>
        <begin position="381"/>
        <end position="423"/>
    </location>
</feature>
<evidence type="ECO:0000256" key="4">
    <source>
        <dbReference type="ARBA" id="ARBA00023180"/>
    </source>
</evidence>
<dbReference type="Pfam" id="PF15902">
    <property type="entry name" value="Sortilin-Vps10"/>
    <property type="match status" value="2"/>
</dbReference>
<dbReference type="EMBL" id="HBEG01021759">
    <property type="protein sequence ID" value="CAD8357803.1"/>
    <property type="molecule type" value="Transcribed_RNA"/>
</dbReference>
<evidence type="ECO:0000256" key="3">
    <source>
        <dbReference type="ARBA" id="ARBA00023136"/>
    </source>
</evidence>
<protein>
    <recommendedName>
        <fullName evidence="8">VPS10 domain-containing protein</fullName>
    </recommendedName>
</protein>
<feature type="compositionally biased region" description="Low complexity" evidence="5">
    <location>
        <begin position="873"/>
        <end position="884"/>
    </location>
</feature>
<dbReference type="InterPro" id="IPR031777">
    <property type="entry name" value="Sortilin_C"/>
</dbReference>
<keyword evidence="6" id="KW-0812">Transmembrane</keyword>
<dbReference type="Pfam" id="PF15901">
    <property type="entry name" value="Sortilin_C"/>
    <property type="match status" value="1"/>
</dbReference>
<feature type="transmembrane region" description="Helical" evidence="6">
    <location>
        <begin position="746"/>
        <end position="768"/>
    </location>
</feature>
<dbReference type="Gene3D" id="2.130.10.10">
    <property type="entry name" value="YVTN repeat-like/Quinoprotein amine dehydrogenase"/>
    <property type="match status" value="1"/>
</dbReference>
<dbReference type="Gene3D" id="2.10.70.80">
    <property type="match status" value="1"/>
</dbReference>
<name>A0A7S0AB98_9DINO</name>
<feature type="domain" description="VPS10" evidence="8">
    <location>
        <begin position="51"/>
        <end position="742"/>
    </location>
</feature>
<comment type="subcellular location">
    <subcellularLocation>
        <location evidence="1">Membrane</location>
    </subcellularLocation>
</comment>
<organism evidence="9">
    <name type="scientific">Pyrodinium bahamense</name>
    <dbReference type="NCBI Taxonomy" id="73915"/>
    <lineage>
        <taxon>Eukaryota</taxon>
        <taxon>Sar</taxon>
        <taxon>Alveolata</taxon>
        <taxon>Dinophyceae</taxon>
        <taxon>Gonyaulacales</taxon>
        <taxon>Pyrocystaceae</taxon>
        <taxon>Pyrodinium</taxon>
    </lineage>
</organism>
<dbReference type="PANTHER" id="PTHR12106:SF27">
    <property type="entry name" value="SORTILIN-RELATED RECEPTOR"/>
    <property type="match status" value="1"/>
</dbReference>
<feature type="compositionally biased region" description="Basic and acidic residues" evidence="5">
    <location>
        <begin position="834"/>
        <end position="860"/>
    </location>
</feature>
<dbReference type="SMART" id="SM00602">
    <property type="entry name" value="VPS10"/>
    <property type="match status" value="1"/>
</dbReference>
<dbReference type="InterPro" id="IPR050310">
    <property type="entry name" value="VPS10-sortilin"/>
</dbReference>
<feature type="chain" id="PRO_5030604803" description="VPS10 domain-containing protein" evidence="7">
    <location>
        <begin position="27"/>
        <end position="894"/>
    </location>
</feature>
<accession>A0A7S0AB98</accession>
<keyword evidence="4" id="KW-0325">Glycoprotein</keyword>
<keyword evidence="2" id="KW-0677">Repeat</keyword>
<dbReference type="SUPFAM" id="SSF110296">
    <property type="entry name" value="Oligoxyloglucan reducing end-specific cellobiohydrolase"/>
    <property type="match status" value="2"/>
</dbReference>
<evidence type="ECO:0000259" key="8">
    <source>
        <dbReference type="SMART" id="SM00602"/>
    </source>
</evidence>
<keyword evidence="7" id="KW-0732">Signal</keyword>
<dbReference type="FunFam" id="2.10.70.80:FF:000005">
    <property type="entry name" value="Sortilin"/>
    <property type="match status" value="1"/>
</dbReference>
<evidence type="ECO:0000256" key="6">
    <source>
        <dbReference type="SAM" id="Phobius"/>
    </source>
</evidence>
<evidence type="ECO:0000256" key="5">
    <source>
        <dbReference type="SAM" id="MobiDB-lite"/>
    </source>
</evidence>
<gene>
    <name evidence="9" type="ORF">PBAH0796_LOCUS13170</name>
</gene>
<dbReference type="InterPro" id="IPR031778">
    <property type="entry name" value="Sortilin_N"/>
</dbReference>
<reference evidence="9" key="1">
    <citation type="submission" date="2021-01" db="EMBL/GenBank/DDBJ databases">
        <authorList>
            <person name="Corre E."/>
            <person name="Pelletier E."/>
            <person name="Niang G."/>
            <person name="Scheremetjew M."/>
            <person name="Finn R."/>
            <person name="Kale V."/>
            <person name="Holt S."/>
            <person name="Cochrane G."/>
            <person name="Meng A."/>
            <person name="Brown T."/>
            <person name="Cohen L."/>
        </authorList>
    </citation>
    <scope>NUCLEOTIDE SEQUENCE</scope>
    <source>
        <strain evidence="9">Pbaha01</strain>
    </source>
</reference>